<evidence type="ECO:0000313" key="2">
    <source>
        <dbReference type="Proteomes" id="UP000646244"/>
    </source>
</evidence>
<organism evidence="1 2">
    <name type="scientific">Streptomyces cinnamoneus</name>
    <name type="common">Streptoverticillium cinnamoneum</name>
    <dbReference type="NCBI Taxonomy" id="53446"/>
    <lineage>
        <taxon>Bacteria</taxon>
        <taxon>Bacillati</taxon>
        <taxon>Actinomycetota</taxon>
        <taxon>Actinomycetes</taxon>
        <taxon>Kitasatosporales</taxon>
        <taxon>Streptomycetaceae</taxon>
        <taxon>Streptomyces</taxon>
        <taxon>Streptomyces cinnamoneus group</taxon>
    </lineage>
</organism>
<evidence type="ECO:0000313" key="1">
    <source>
        <dbReference type="EMBL" id="GHC67085.1"/>
    </source>
</evidence>
<proteinExistence type="predicted"/>
<gene>
    <name evidence="1" type="ORF">GCM10010507_51340</name>
</gene>
<accession>A0A918WRC0</accession>
<comment type="caution">
    <text evidence="1">The sequence shown here is derived from an EMBL/GenBank/DDBJ whole genome shotgun (WGS) entry which is preliminary data.</text>
</comment>
<reference evidence="1" key="1">
    <citation type="journal article" date="2014" name="Int. J. Syst. Evol. Microbiol.">
        <title>Complete genome sequence of Corynebacterium casei LMG S-19264T (=DSM 44701T), isolated from a smear-ripened cheese.</title>
        <authorList>
            <consortium name="US DOE Joint Genome Institute (JGI-PGF)"/>
            <person name="Walter F."/>
            <person name="Albersmeier A."/>
            <person name="Kalinowski J."/>
            <person name="Ruckert C."/>
        </authorList>
    </citation>
    <scope>NUCLEOTIDE SEQUENCE</scope>
    <source>
        <strain evidence="1">JCM 4633</strain>
    </source>
</reference>
<dbReference type="AlphaFoldDB" id="A0A918WRC0"/>
<dbReference type="RefSeq" id="WP_190112260.1">
    <property type="nucleotide sequence ID" value="NZ_BMVB01000022.1"/>
</dbReference>
<name>A0A918WRC0_STRCJ</name>
<protein>
    <submittedName>
        <fullName evidence="1">Uncharacterized protein</fullName>
    </submittedName>
</protein>
<dbReference type="EMBL" id="BMVB01000022">
    <property type="protein sequence ID" value="GHC67085.1"/>
    <property type="molecule type" value="Genomic_DNA"/>
</dbReference>
<sequence length="97" mass="10095">MSASGEEAFEVTGCEFDPDAVLWVRGVDYVSGWREARDAAEELTGALAAAGLDTAGLVSSAQTRADGSGVVRLLWPAETVRAVADLVRSAGELRRAG</sequence>
<reference evidence="1" key="2">
    <citation type="submission" date="2020-09" db="EMBL/GenBank/DDBJ databases">
        <authorList>
            <person name="Sun Q."/>
            <person name="Ohkuma M."/>
        </authorList>
    </citation>
    <scope>NUCLEOTIDE SEQUENCE</scope>
    <source>
        <strain evidence="1">JCM 4633</strain>
    </source>
</reference>
<dbReference type="Proteomes" id="UP000646244">
    <property type="component" value="Unassembled WGS sequence"/>
</dbReference>